<feature type="region of interest" description="Disordered" evidence="1">
    <location>
        <begin position="69"/>
        <end position="101"/>
    </location>
</feature>
<reference evidence="2" key="1">
    <citation type="journal article" date="2023" name="Mol. Phylogenet. Evol.">
        <title>Genome-scale phylogeny and comparative genomics of the fungal order Sordariales.</title>
        <authorList>
            <person name="Hensen N."/>
            <person name="Bonometti L."/>
            <person name="Westerberg I."/>
            <person name="Brannstrom I.O."/>
            <person name="Guillou S."/>
            <person name="Cros-Aarteil S."/>
            <person name="Calhoun S."/>
            <person name="Haridas S."/>
            <person name="Kuo A."/>
            <person name="Mondo S."/>
            <person name="Pangilinan J."/>
            <person name="Riley R."/>
            <person name="LaButti K."/>
            <person name="Andreopoulos B."/>
            <person name="Lipzen A."/>
            <person name="Chen C."/>
            <person name="Yan M."/>
            <person name="Daum C."/>
            <person name="Ng V."/>
            <person name="Clum A."/>
            <person name="Steindorff A."/>
            <person name="Ohm R.A."/>
            <person name="Martin F."/>
            <person name="Silar P."/>
            <person name="Natvig D.O."/>
            <person name="Lalanne C."/>
            <person name="Gautier V."/>
            <person name="Ament-Velasquez S.L."/>
            <person name="Kruys A."/>
            <person name="Hutchinson M.I."/>
            <person name="Powell A.J."/>
            <person name="Barry K."/>
            <person name="Miller A.N."/>
            <person name="Grigoriev I.V."/>
            <person name="Debuchy R."/>
            <person name="Gladieux P."/>
            <person name="Hiltunen Thoren M."/>
            <person name="Johannesson H."/>
        </authorList>
    </citation>
    <scope>NUCLEOTIDE SEQUENCE</scope>
    <source>
        <strain evidence="2">CBS 958.72</strain>
    </source>
</reference>
<comment type="caution">
    <text evidence="2">The sequence shown here is derived from an EMBL/GenBank/DDBJ whole genome shotgun (WGS) entry which is preliminary data.</text>
</comment>
<sequence length="206" mass="21880">MISNLMTGLKGVTHKILGNTVFLLAFAPTRIGYRHVSVALTAYTATYRSQKPHRFSPKRKRRMRHPFEHDSIGSALDPNTTGGRQAGRGIDGAQSSSTTPERGTGIVCFSLAQNGSTQASGGSGLIHSGMGNEKTRDILYSLSSLMVSIPLSLGQLPGIGARFSALGVSVASTAEEGRLPIVALMHFGAQVQACERGSRTPWSPKE</sequence>
<organism evidence="2 3">
    <name type="scientific">Lasiosphaeria ovina</name>
    <dbReference type="NCBI Taxonomy" id="92902"/>
    <lineage>
        <taxon>Eukaryota</taxon>
        <taxon>Fungi</taxon>
        <taxon>Dikarya</taxon>
        <taxon>Ascomycota</taxon>
        <taxon>Pezizomycotina</taxon>
        <taxon>Sordariomycetes</taxon>
        <taxon>Sordariomycetidae</taxon>
        <taxon>Sordariales</taxon>
        <taxon>Lasiosphaeriaceae</taxon>
        <taxon>Lasiosphaeria</taxon>
    </lineage>
</organism>
<reference evidence="2" key="2">
    <citation type="submission" date="2023-06" db="EMBL/GenBank/DDBJ databases">
        <authorList>
            <consortium name="Lawrence Berkeley National Laboratory"/>
            <person name="Haridas S."/>
            <person name="Hensen N."/>
            <person name="Bonometti L."/>
            <person name="Westerberg I."/>
            <person name="Brannstrom I.O."/>
            <person name="Guillou S."/>
            <person name="Cros-Aarteil S."/>
            <person name="Calhoun S."/>
            <person name="Kuo A."/>
            <person name="Mondo S."/>
            <person name="Pangilinan J."/>
            <person name="Riley R."/>
            <person name="Labutti K."/>
            <person name="Andreopoulos B."/>
            <person name="Lipzen A."/>
            <person name="Chen C."/>
            <person name="Yanf M."/>
            <person name="Daum C."/>
            <person name="Ng V."/>
            <person name="Clum A."/>
            <person name="Steindorff A."/>
            <person name="Ohm R."/>
            <person name="Martin F."/>
            <person name="Silar P."/>
            <person name="Natvig D."/>
            <person name="Lalanne C."/>
            <person name="Gautier V."/>
            <person name="Ament-Velasquez S.L."/>
            <person name="Kruys A."/>
            <person name="Hutchinson M.I."/>
            <person name="Powell A.J."/>
            <person name="Barry K."/>
            <person name="Miller A.N."/>
            <person name="Grigoriev I.V."/>
            <person name="Debuchy R."/>
            <person name="Gladieux P."/>
            <person name="Thoren M.H."/>
            <person name="Johannesson H."/>
        </authorList>
    </citation>
    <scope>NUCLEOTIDE SEQUENCE</scope>
    <source>
        <strain evidence="2">CBS 958.72</strain>
    </source>
</reference>
<accession>A0AAE0N0B9</accession>
<dbReference type="AlphaFoldDB" id="A0AAE0N0B9"/>
<gene>
    <name evidence="2" type="ORF">B0T24DRAFT_598101</name>
</gene>
<dbReference type="Proteomes" id="UP001287356">
    <property type="component" value="Unassembled WGS sequence"/>
</dbReference>
<evidence type="ECO:0000256" key="1">
    <source>
        <dbReference type="SAM" id="MobiDB-lite"/>
    </source>
</evidence>
<dbReference type="EMBL" id="JAULSN010000009">
    <property type="protein sequence ID" value="KAK3364769.1"/>
    <property type="molecule type" value="Genomic_DNA"/>
</dbReference>
<evidence type="ECO:0000313" key="2">
    <source>
        <dbReference type="EMBL" id="KAK3364769.1"/>
    </source>
</evidence>
<evidence type="ECO:0000313" key="3">
    <source>
        <dbReference type="Proteomes" id="UP001287356"/>
    </source>
</evidence>
<proteinExistence type="predicted"/>
<name>A0AAE0N0B9_9PEZI</name>
<protein>
    <submittedName>
        <fullName evidence="2">Uncharacterized protein</fullName>
    </submittedName>
</protein>
<keyword evidence="3" id="KW-1185">Reference proteome</keyword>